<reference evidence="1 2" key="1">
    <citation type="journal article" date="2024" name="Nat. Commun.">
        <title>Phylogenomics reveals the evolutionary origins of lichenization in chlorophyte algae.</title>
        <authorList>
            <person name="Puginier C."/>
            <person name="Libourel C."/>
            <person name="Otte J."/>
            <person name="Skaloud P."/>
            <person name="Haon M."/>
            <person name="Grisel S."/>
            <person name="Petersen M."/>
            <person name="Berrin J.G."/>
            <person name="Delaux P.M."/>
            <person name="Dal Grande F."/>
            <person name="Keller J."/>
        </authorList>
    </citation>
    <scope>NUCLEOTIDE SEQUENCE [LARGE SCALE GENOMIC DNA]</scope>
    <source>
        <strain evidence="1 2">SAG 2043</strain>
    </source>
</reference>
<keyword evidence="2" id="KW-1185">Reference proteome</keyword>
<protein>
    <submittedName>
        <fullName evidence="1">Uncharacterized protein</fullName>
    </submittedName>
</protein>
<proteinExistence type="predicted"/>
<evidence type="ECO:0000313" key="2">
    <source>
        <dbReference type="Proteomes" id="UP001489004"/>
    </source>
</evidence>
<organism evidence="1 2">
    <name type="scientific">[Myrmecia] bisecta</name>
    <dbReference type="NCBI Taxonomy" id="41462"/>
    <lineage>
        <taxon>Eukaryota</taxon>
        <taxon>Viridiplantae</taxon>
        <taxon>Chlorophyta</taxon>
        <taxon>core chlorophytes</taxon>
        <taxon>Trebouxiophyceae</taxon>
        <taxon>Trebouxiales</taxon>
        <taxon>Trebouxiaceae</taxon>
        <taxon>Myrmecia</taxon>
    </lineage>
</organism>
<comment type="caution">
    <text evidence="1">The sequence shown here is derived from an EMBL/GenBank/DDBJ whole genome shotgun (WGS) entry which is preliminary data.</text>
</comment>
<dbReference type="Proteomes" id="UP001489004">
    <property type="component" value="Unassembled WGS sequence"/>
</dbReference>
<dbReference type="AlphaFoldDB" id="A0AAW1R6F2"/>
<sequence length="271" mass="29956">MIRSTNQAQGGTTVLRSMTRSNHAKIWRLSAVRNESGWDLAALASAGQKGLAGCRLFSQVAEPGPVPGSEAKHAASEPNKLQDSFLQSVISQPVPERLQELSRDKLLELSCTLATKVGELTRAAEEEARCRYLVQPCAGWSEWVDADMMDRASRVCSNRGKDRNEDDGSLQPNQVISSADLLYRMCCLFKEAKVRVQHSDDFKCVWAVGLQHKATSEVAGFVDYKGAMLFRVSQMPPHMPAQFQADWLELLNLLCDRDCPHPFGLVAGTYA</sequence>
<evidence type="ECO:0000313" key="1">
    <source>
        <dbReference type="EMBL" id="KAK9829234.1"/>
    </source>
</evidence>
<dbReference type="EMBL" id="JALJOR010000001">
    <property type="protein sequence ID" value="KAK9829234.1"/>
    <property type="molecule type" value="Genomic_DNA"/>
</dbReference>
<gene>
    <name evidence="1" type="ORF">WJX72_004663</name>
</gene>
<name>A0AAW1R6F2_9CHLO</name>
<accession>A0AAW1R6F2</accession>